<name>A0A832WF19_9CREN</name>
<keyword evidence="3 6" id="KW-0378">Hydrolase</keyword>
<evidence type="ECO:0000256" key="6">
    <source>
        <dbReference type="RuleBase" id="RU003983"/>
    </source>
</evidence>
<evidence type="ECO:0000256" key="2">
    <source>
        <dbReference type="ARBA" id="ARBA00022723"/>
    </source>
</evidence>
<dbReference type="Pfam" id="PF12728">
    <property type="entry name" value="HTH_17"/>
    <property type="match status" value="1"/>
</dbReference>
<organism evidence="9 10">
    <name type="scientific">Sulfurisphaera tokodaii</name>
    <dbReference type="NCBI Taxonomy" id="111955"/>
    <lineage>
        <taxon>Archaea</taxon>
        <taxon>Thermoproteota</taxon>
        <taxon>Thermoprotei</taxon>
        <taxon>Sulfolobales</taxon>
        <taxon>Sulfolobaceae</taxon>
        <taxon>Sulfurisphaera</taxon>
    </lineage>
</organism>
<accession>A0A832WF19</accession>
<evidence type="ECO:0000259" key="7">
    <source>
        <dbReference type="Pfam" id="PF01435"/>
    </source>
</evidence>
<dbReference type="Pfam" id="PF01435">
    <property type="entry name" value="Peptidase_M48"/>
    <property type="match status" value="1"/>
</dbReference>
<comment type="cofactor">
    <cofactor evidence="6">
        <name>Zn(2+)</name>
        <dbReference type="ChEBI" id="CHEBI:29105"/>
    </cofactor>
    <text evidence="6">Binds 1 zinc ion per subunit.</text>
</comment>
<dbReference type="InterPro" id="IPR009061">
    <property type="entry name" value="DNA-bd_dom_put_sf"/>
</dbReference>
<evidence type="ECO:0000259" key="8">
    <source>
        <dbReference type="Pfam" id="PF12728"/>
    </source>
</evidence>
<keyword evidence="4 6" id="KW-0862">Zinc</keyword>
<dbReference type="OMA" id="AMIINEF"/>
<dbReference type="GO" id="GO:0004222">
    <property type="term" value="F:metalloendopeptidase activity"/>
    <property type="evidence" value="ECO:0007669"/>
    <property type="project" value="InterPro"/>
</dbReference>
<dbReference type="GO" id="GO:0006508">
    <property type="term" value="P:proteolysis"/>
    <property type="evidence" value="ECO:0007669"/>
    <property type="project" value="UniProtKB-KW"/>
</dbReference>
<dbReference type="NCBIfam" id="TIGR01764">
    <property type="entry name" value="excise"/>
    <property type="match status" value="1"/>
</dbReference>
<dbReference type="InterPro" id="IPR041657">
    <property type="entry name" value="HTH_17"/>
</dbReference>
<dbReference type="SUPFAM" id="SSF46955">
    <property type="entry name" value="Putative DNA-binding domain"/>
    <property type="match status" value="1"/>
</dbReference>
<reference evidence="9" key="1">
    <citation type="journal article" date="2020" name="bioRxiv">
        <title>A rank-normalized archaeal taxonomy based on genome phylogeny resolves widespread incomplete and uneven classifications.</title>
        <authorList>
            <person name="Rinke C."/>
            <person name="Chuvochina M."/>
            <person name="Mussig A.J."/>
            <person name="Chaumeil P.-A."/>
            <person name="Waite D.W."/>
            <person name="Whitman W.B."/>
            <person name="Parks D.H."/>
            <person name="Hugenholtz P."/>
        </authorList>
    </citation>
    <scope>NUCLEOTIDE SEQUENCE</scope>
    <source>
        <strain evidence="9">UBA8838</strain>
    </source>
</reference>
<dbReference type="Gene3D" id="1.10.1660.10">
    <property type="match status" value="1"/>
</dbReference>
<proteinExistence type="inferred from homology"/>
<gene>
    <name evidence="9" type="ORF">HA332_08930</name>
</gene>
<feature type="domain" description="Peptidase M48" evidence="7">
    <location>
        <begin position="131"/>
        <end position="249"/>
    </location>
</feature>
<comment type="caution">
    <text evidence="9">The sequence shown here is derived from an EMBL/GenBank/DDBJ whole genome shotgun (WGS) entry which is preliminary data.</text>
</comment>
<evidence type="ECO:0000313" key="9">
    <source>
        <dbReference type="EMBL" id="HII74478.1"/>
    </source>
</evidence>
<evidence type="ECO:0000256" key="1">
    <source>
        <dbReference type="ARBA" id="ARBA00022670"/>
    </source>
</evidence>
<dbReference type="RefSeq" id="WP_010980015.1">
    <property type="nucleotide sequence ID" value="NZ_BAABQO010000001.1"/>
</dbReference>
<dbReference type="InterPro" id="IPR010093">
    <property type="entry name" value="SinI_DNA-bd"/>
</dbReference>
<dbReference type="GO" id="GO:0046872">
    <property type="term" value="F:metal ion binding"/>
    <property type="evidence" value="ECO:0007669"/>
    <property type="project" value="UniProtKB-KW"/>
</dbReference>
<evidence type="ECO:0000256" key="5">
    <source>
        <dbReference type="ARBA" id="ARBA00023049"/>
    </source>
</evidence>
<protein>
    <submittedName>
        <fullName evidence="9">Helix-turn-helix domain-containing protein</fullName>
    </submittedName>
</protein>
<dbReference type="Proteomes" id="UP000646844">
    <property type="component" value="Unassembled WGS sequence"/>
</dbReference>
<keyword evidence="1 6" id="KW-0645">Protease</keyword>
<comment type="similarity">
    <text evidence="6">Belongs to the peptidase M48 family.</text>
</comment>
<dbReference type="InterPro" id="IPR001915">
    <property type="entry name" value="Peptidase_M48"/>
</dbReference>
<keyword evidence="5 6" id="KW-0482">Metalloprotease</keyword>
<dbReference type="GO" id="GO:0003677">
    <property type="term" value="F:DNA binding"/>
    <property type="evidence" value="ECO:0007669"/>
    <property type="project" value="InterPro"/>
</dbReference>
<keyword evidence="2" id="KW-0479">Metal-binding</keyword>
<feature type="domain" description="Helix-turn-helix" evidence="8">
    <location>
        <begin position="12"/>
        <end position="61"/>
    </location>
</feature>
<dbReference type="EMBL" id="DUJO01000043">
    <property type="protein sequence ID" value="HII74478.1"/>
    <property type="molecule type" value="Genomic_DNA"/>
</dbReference>
<evidence type="ECO:0000256" key="4">
    <source>
        <dbReference type="ARBA" id="ARBA00022833"/>
    </source>
</evidence>
<evidence type="ECO:0000313" key="10">
    <source>
        <dbReference type="Proteomes" id="UP000646844"/>
    </source>
</evidence>
<sequence length="293" mass="33229">MVSSLSSRDKELLTPKEACDMLNISYRTLLRWINEGKIKAVKLNSGRIRIPLEEIEKVMEEEDNDKDITAMIINEFMNSSEQRKKDYKKYTELAKEFARKLLNNTIIHISVLPSTYEKCGIACSEGISILGNIYVSEGFFSLPESVKEFIIAHEVAHIIRGHSITKYVLSIFTGVLHEEARQLTMSSFRDSRIIKKIARFFIGAILEASVLYADATANAQTIKQQELEADSYAAKLVGTEKTKDFIKFLELYRQDYNNISHTSLLGFPALTIDERISNLEKLIKGGLDCANLC</sequence>
<dbReference type="AlphaFoldDB" id="A0A832WF19"/>
<evidence type="ECO:0000256" key="3">
    <source>
        <dbReference type="ARBA" id="ARBA00022801"/>
    </source>
</evidence>
<dbReference type="GeneID" id="1460004"/>